<proteinExistence type="inferred from homology"/>
<name>A0A382NQC5_9ZZZZ</name>
<evidence type="ECO:0000256" key="6">
    <source>
        <dbReference type="ARBA" id="ARBA00022741"/>
    </source>
</evidence>
<keyword evidence="8" id="KW-0460">Magnesium</keyword>
<sequence length="291" mass="31664">MTSTQHNSIDYLCDLEQFGIKLGLENIKVIREALGFPDQSFTSIIVAGTNGKGSVAAILDTALRSAGYTTGRFTSPHLVSLKERFYVRGTPVAYDELVAETDRFRATVSHLLMNGKLLAPPTFFEATTAIALSLFQNSGVRVAVLEVGMGGRFDATNVVTPTAVAIPSIDLDHQQYLGTTLAEIAFEKAGVIKTGALVIVGETQLEAVEVIRQACHERASRLVEPMTQVETKIDLQNGLTELDMTTPIRRYGPIRLGLRGRHQVRNAVVAVRLLEELEDCGLPVSKEAILE</sequence>
<dbReference type="InterPro" id="IPR036565">
    <property type="entry name" value="Mur-like_cat_sf"/>
</dbReference>
<dbReference type="InterPro" id="IPR013221">
    <property type="entry name" value="Mur_ligase_cen"/>
</dbReference>
<dbReference type="GO" id="GO:0004326">
    <property type="term" value="F:tetrahydrofolylpolyglutamate synthase activity"/>
    <property type="evidence" value="ECO:0007669"/>
    <property type="project" value="UniProtKB-EC"/>
</dbReference>
<dbReference type="Gene3D" id="3.40.1190.10">
    <property type="entry name" value="Mur-like, catalytic domain"/>
    <property type="match status" value="1"/>
</dbReference>
<dbReference type="PROSITE" id="PS01012">
    <property type="entry name" value="FOLYLPOLYGLU_SYNT_2"/>
    <property type="match status" value="1"/>
</dbReference>
<dbReference type="GO" id="GO:0005737">
    <property type="term" value="C:cytoplasm"/>
    <property type="evidence" value="ECO:0007669"/>
    <property type="project" value="TreeGrafter"/>
</dbReference>
<organism evidence="11">
    <name type="scientific">marine metagenome</name>
    <dbReference type="NCBI Taxonomy" id="408172"/>
    <lineage>
        <taxon>unclassified sequences</taxon>
        <taxon>metagenomes</taxon>
        <taxon>ecological metagenomes</taxon>
    </lineage>
</organism>
<comment type="cofactor">
    <cofactor evidence="1">
        <name>Mg(2+)</name>
        <dbReference type="ChEBI" id="CHEBI:18420"/>
    </cofactor>
</comment>
<feature type="non-terminal residue" evidence="11">
    <location>
        <position position="291"/>
    </location>
</feature>
<evidence type="ECO:0000256" key="1">
    <source>
        <dbReference type="ARBA" id="ARBA00001946"/>
    </source>
</evidence>
<dbReference type="GO" id="GO:0005524">
    <property type="term" value="F:ATP binding"/>
    <property type="evidence" value="ECO:0007669"/>
    <property type="project" value="UniProtKB-KW"/>
</dbReference>
<dbReference type="GO" id="GO:0008841">
    <property type="term" value="F:dihydrofolate synthase activity"/>
    <property type="evidence" value="ECO:0007669"/>
    <property type="project" value="TreeGrafter"/>
</dbReference>
<keyword evidence="6" id="KW-0547">Nucleotide-binding</keyword>
<dbReference type="EMBL" id="UINC01101607">
    <property type="protein sequence ID" value="SVC62545.1"/>
    <property type="molecule type" value="Genomic_DNA"/>
</dbReference>
<reference evidence="11" key="1">
    <citation type="submission" date="2018-05" db="EMBL/GenBank/DDBJ databases">
        <authorList>
            <person name="Lanie J.A."/>
            <person name="Ng W.-L."/>
            <person name="Kazmierczak K.M."/>
            <person name="Andrzejewski T.M."/>
            <person name="Davidsen T.M."/>
            <person name="Wayne K.J."/>
            <person name="Tettelin H."/>
            <person name="Glass J.I."/>
            <person name="Rusch D."/>
            <person name="Podicherti R."/>
            <person name="Tsui H.-C.T."/>
            <person name="Winkler M.E."/>
        </authorList>
    </citation>
    <scope>NUCLEOTIDE SEQUENCE</scope>
</reference>
<dbReference type="EC" id="6.3.2.17" evidence="3"/>
<comment type="catalytic activity">
    <reaction evidence="9">
        <text>(6S)-5,6,7,8-tetrahydrofolyl-(gamma-L-Glu)(n) + L-glutamate + ATP = (6S)-5,6,7,8-tetrahydrofolyl-(gamma-L-Glu)(n+1) + ADP + phosphate + H(+)</text>
        <dbReference type="Rhea" id="RHEA:10580"/>
        <dbReference type="Rhea" id="RHEA-COMP:14738"/>
        <dbReference type="Rhea" id="RHEA-COMP:14740"/>
        <dbReference type="ChEBI" id="CHEBI:15378"/>
        <dbReference type="ChEBI" id="CHEBI:29985"/>
        <dbReference type="ChEBI" id="CHEBI:30616"/>
        <dbReference type="ChEBI" id="CHEBI:43474"/>
        <dbReference type="ChEBI" id="CHEBI:141005"/>
        <dbReference type="ChEBI" id="CHEBI:456216"/>
        <dbReference type="EC" id="6.3.2.17"/>
    </reaction>
</comment>
<evidence type="ECO:0000256" key="7">
    <source>
        <dbReference type="ARBA" id="ARBA00022840"/>
    </source>
</evidence>
<evidence type="ECO:0000256" key="3">
    <source>
        <dbReference type="ARBA" id="ARBA00013025"/>
    </source>
</evidence>
<dbReference type="InterPro" id="IPR018109">
    <property type="entry name" value="Folylpolyglutamate_synth_CS"/>
</dbReference>
<dbReference type="NCBIfam" id="TIGR01499">
    <property type="entry name" value="folC"/>
    <property type="match status" value="1"/>
</dbReference>
<keyword evidence="4" id="KW-0436">Ligase</keyword>
<dbReference type="PANTHER" id="PTHR11136">
    <property type="entry name" value="FOLYLPOLYGLUTAMATE SYNTHASE-RELATED"/>
    <property type="match status" value="1"/>
</dbReference>
<evidence type="ECO:0000256" key="4">
    <source>
        <dbReference type="ARBA" id="ARBA00022598"/>
    </source>
</evidence>
<comment type="similarity">
    <text evidence="2">Belongs to the folylpolyglutamate synthase family.</text>
</comment>
<keyword evidence="7" id="KW-0067">ATP-binding</keyword>
<keyword evidence="5" id="KW-0479">Metal-binding</keyword>
<evidence type="ECO:0000256" key="2">
    <source>
        <dbReference type="ARBA" id="ARBA00008276"/>
    </source>
</evidence>
<gene>
    <name evidence="11" type="ORF">METZ01_LOCUS315399</name>
</gene>
<feature type="domain" description="Mur ligase central" evidence="10">
    <location>
        <begin position="130"/>
        <end position="272"/>
    </location>
</feature>
<evidence type="ECO:0000256" key="9">
    <source>
        <dbReference type="ARBA" id="ARBA00047493"/>
    </source>
</evidence>
<dbReference type="SUPFAM" id="SSF53623">
    <property type="entry name" value="MurD-like peptide ligases, catalytic domain"/>
    <property type="match status" value="1"/>
</dbReference>
<evidence type="ECO:0000259" key="10">
    <source>
        <dbReference type="Pfam" id="PF08245"/>
    </source>
</evidence>
<evidence type="ECO:0000256" key="8">
    <source>
        <dbReference type="ARBA" id="ARBA00022842"/>
    </source>
</evidence>
<evidence type="ECO:0000256" key="5">
    <source>
        <dbReference type="ARBA" id="ARBA00022723"/>
    </source>
</evidence>
<dbReference type="PANTHER" id="PTHR11136:SF0">
    <property type="entry name" value="DIHYDROFOLATE SYNTHETASE-RELATED"/>
    <property type="match status" value="1"/>
</dbReference>
<evidence type="ECO:0000313" key="11">
    <source>
        <dbReference type="EMBL" id="SVC62545.1"/>
    </source>
</evidence>
<accession>A0A382NQC5</accession>
<protein>
    <recommendedName>
        <fullName evidence="3">tetrahydrofolate synthase</fullName>
        <ecNumber evidence="3">6.3.2.17</ecNumber>
    </recommendedName>
</protein>
<dbReference type="AlphaFoldDB" id="A0A382NQC5"/>
<dbReference type="InterPro" id="IPR001645">
    <property type="entry name" value="Folylpolyglutamate_synth"/>
</dbReference>
<dbReference type="Pfam" id="PF08245">
    <property type="entry name" value="Mur_ligase_M"/>
    <property type="match status" value="1"/>
</dbReference>
<dbReference type="FunFam" id="3.40.1190.10:FF:000011">
    <property type="entry name" value="Folylpolyglutamate synthase/dihydrofolate synthase"/>
    <property type="match status" value="1"/>
</dbReference>
<dbReference type="GO" id="GO:0046872">
    <property type="term" value="F:metal ion binding"/>
    <property type="evidence" value="ECO:0007669"/>
    <property type="project" value="UniProtKB-KW"/>
</dbReference>